<dbReference type="Gene3D" id="3.40.50.720">
    <property type="entry name" value="NAD(P)-binding Rossmann-like Domain"/>
    <property type="match status" value="1"/>
</dbReference>
<proteinExistence type="predicted"/>
<organism evidence="2 3">
    <name type="scientific">Exophiala mesophila</name>
    <name type="common">Black yeast-like fungus</name>
    <dbReference type="NCBI Taxonomy" id="212818"/>
    <lineage>
        <taxon>Eukaryota</taxon>
        <taxon>Fungi</taxon>
        <taxon>Dikarya</taxon>
        <taxon>Ascomycota</taxon>
        <taxon>Pezizomycotina</taxon>
        <taxon>Eurotiomycetes</taxon>
        <taxon>Chaetothyriomycetidae</taxon>
        <taxon>Chaetothyriales</taxon>
        <taxon>Herpotrichiellaceae</taxon>
        <taxon>Exophiala</taxon>
    </lineage>
</organism>
<feature type="domain" description="NAD-dependent epimerase/dehydratase" evidence="1">
    <location>
        <begin position="5"/>
        <end position="243"/>
    </location>
</feature>
<gene>
    <name evidence="2" type="ORF">PV10_04403</name>
</gene>
<dbReference type="VEuPathDB" id="FungiDB:PV10_04403"/>
<dbReference type="STRING" id="212818.A0A0D1WV27"/>
<dbReference type="OrthoDB" id="10262413at2759"/>
<dbReference type="InterPro" id="IPR051783">
    <property type="entry name" value="NAD(P)-dependent_oxidoreduct"/>
</dbReference>
<name>A0A0D1WV27_EXOME</name>
<sequence>MAHRILITGASGYLGGTLLAKLPSANLPAYDKLFALIRTPAQAEAVQQYGAHPLTFATDDEEAVRENIVKHGITVVFYLINAVKLEGPLNFIKALAEVKNQQGGRDVHFLHTTGAKLFSSHAGAPTDRLLLDTDNHLYDIQKSQKAPHAVMQSGVTTNNTITEQGEKCGVRTYIFAPCIVYGKNQGFGNPISIQTVAIVKAAKATGRVFSVDHGRPTWPVCHVADNASLYLQILRRILAGQDPGHGKNGYYLASPGSVAWDDIYSAMARRLTERKVINTDQVVMADDAALEKMAEALGCPKEFVAVQIGGKCTFTPEHGVSIGWKPQYPASHILEAAAAEVDLILQSLP</sequence>
<protein>
    <recommendedName>
        <fullName evidence="1">NAD-dependent epimerase/dehydratase domain-containing protein</fullName>
    </recommendedName>
</protein>
<dbReference type="AlphaFoldDB" id="A0A0D1WV27"/>
<evidence type="ECO:0000313" key="3">
    <source>
        <dbReference type="Proteomes" id="UP000054302"/>
    </source>
</evidence>
<dbReference type="PANTHER" id="PTHR48079:SF6">
    <property type="entry name" value="NAD(P)-BINDING DOMAIN-CONTAINING PROTEIN-RELATED"/>
    <property type="match status" value="1"/>
</dbReference>
<dbReference type="GO" id="GO:0005737">
    <property type="term" value="C:cytoplasm"/>
    <property type="evidence" value="ECO:0007669"/>
    <property type="project" value="TreeGrafter"/>
</dbReference>
<evidence type="ECO:0000259" key="1">
    <source>
        <dbReference type="Pfam" id="PF01370"/>
    </source>
</evidence>
<evidence type="ECO:0000313" key="2">
    <source>
        <dbReference type="EMBL" id="KIV93165.1"/>
    </source>
</evidence>
<dbReference type="GO" id="GO:0004029">
    <property type="term" value="F:aldehyde dehydrogenase (NAD+) activity"/>
    <property type="evidence" value="ECO:0007669"/>
    <property type="project" value="TreeGrafter"/>
</dbReference>
<accession>A0A0D1WV27</accession>
<dbReference type="PANTHER" id="PTHR48079">
    <property type="entry name" value="PROTEIN YEEZ"/>
    <property type="match status" value="1"/>
</dbReference>
<dbReference type="HOGENOM" id="CLU_007383_12_0_1"/>
<dbReference type="Pfam" id="PF01370">
    <property type="entry name" value="Epimerase"/>
    <property type="match status" value="1"/>
</dbReference>
<dbReference type="InterPro" id="IPR036291">
    <property type="entry name" value="NAD(P)-bd_dom_sf"/>
</dbReference>
<reference evidence="2 3" key="1">
    <citation type="submission" date="2015-01" db="EMBL/GenBank/DDBJ databases">
        <title>The Genome Sequence of Exophiala mesophila CBS40295.</title>
        <authorList>
            <consortium name="The Broad Institute Genomics Platform"/>
            <person name="Cuomo C."/>
            <person name="de Hoog S."/>
            <person name="Gorbushina A."/>
            <person name="Stielow B."/>
            <person name="Teixiera M."/>
            <person name="Abouelleil A."/>
            <person name="Chapman S.B."/>
            <person name="Priest M."/>
            <person name="Young S.K."/>
            <person name="Wortman J."/>
            <person name="Nusbaum C."/>
            <person name="Birren B."/>
        </authorList>
    </citation>
    <scope>NUCLEOTIDE SEQUENCE [LARGE SCALE GENOMIC DNA]</scope>
    <source>
        <strain evidence="2 3">CBS 40295</strain>
    </source>
</reference>
<dbReference type="GeneID" id="27322248"/>
<dbReference type="SUPFAM" id="SSF51735">
    <property type="entry name" value="NAD(P)-binding Rossmann-fold domains"/>
    <property type="match status" value="1"/>
</dbReference>
<dbReference type="Proteomes" id="UP000054302">
    <property type="component" value="Unassembled WGS sequence"/>
</dbReference>
<dbReference type="InterPro" id="IPR001509">
    <property type="entry name" value="Epimerase_deHydtase"/>
</dbReference>
<dbReference type="RefSeq" id="XP_016224739.1">
    <property type="nucleotide sequence ID" value="XM_016368951.1"/>
</dbReference>
<dbReference type="EMBL" id="KN847522">
    <property type="protein sequence ID" value="KIV93165.1"/>
    <property type="molecule type" value="Genomic_DNA"/>
</dbReference>
<dbReference type="OMA" id="QYPPEHI"/>
<keyword evidence="3" id="KW-1185">Reference proteome</keyword>